<name>A0A553NT50_TIGCA</name>
<organism evidence="5 6">
    <name type="scientific">Tigriopus californicus</name>
    <name type="common">Marine copepod</name>
    <dbReference type="NCBI Taxonomy" id="6832"/>
    <lineage>
        <taxon>Eukaryota</taxon>
        <taxon>Metazoa</taxon>
        <taxon>Ecdysozoa</taxon>
        <taxon>Arthropoda</taxon>
        <taxon>Crustacea</taxon>
        <taxon>Multicrustacea</taxon>
        <taxon>Hexanauplia</taxon>
        <taxon>Copepoda</taxon>
        <taxon>Harpacticoida</taxon>
        <taxon>Harpacticidae</taxon>
        <taxon>Tigriopus</taxon>
    </lineage>
</organism>
<protein>
    <recommendedName>
        <fullName evidence="4">Ig-like domain-containing protein</fullName>
    </recommendedName>
</protein>
<dbReference type="InterPro" id="IPR003599">
    <property type="entry name" value="Ig_sub"/>
</dbReference>
<dbReference type="InterPro" id="IPR013106">
    <property type="entry name" value="Ig_V-set"/>
</dbReference>
<feature type="transmembrane region" description="Helical" evidence="2">
    <location>
        <begin position="182"/>
        <end position="203"/>
    </location>
</feature>
<keyword evidence="6" id="KW-1185">Reference proteome</keyword>
<dbReference type="PROSITE" id="PS50835">
    <property type="entry name" value="IG_LIKE"/>
    <property type="match status" value="1"/>
</dbReference>
<dbReference type="Gene3D" id="2.60.40.10">
    <property type="entry name" value="Immunoglobulins"/>
    <property type="match status" value="1"/>
</dbReference>
<feature type="compositionally biased region" description="Acidic residues" evidence="1">
    <location>
        <begin position="211"/>
        <end position="223"/>
    </location>
</feature>
<keyword evidence="2" id="KW-1133">Transmembrane helix</keyword>
<comment type="caution">
    <text evidence="5">The sequence shown here is derived from an EMBL/GenBank/DDBJ whole genome shotgun (WGS) entry which is preliminary data.</text>
</comment>
<dbReference type="STRING" id="6832.A0A553NT50"/>
<dbReference type="InterPro" id="IPR036179">
    <property type="entry name" value="Ig-like_dom_sf"/>
</dbReference>
<dbReference type="SMART" id="SM00409">
    <property type="entry name" value="IG"/>
    <property type="match status" value="1"/>
</dbReference>
<dbReference type="InterPro" id="IPR013783">
    <property type="entry name" value="Ig-like_fold"/>
</dbReference>
<evidence type="ECO:0000256" key="2">
    <source>
        <dbReference type="SAM" id="Phobius"/>
    </source>
</evidence>
<dbReference type="SUPFAM" id="SSF48726">
    <property type="entry name" value="Immunoglobulin"/>
    <property type="match status" value="1"/>
</dbReference>
<keyword evidence="3" id="KW-0732">Signal</keyword>
<feature type="compositionally biased region" description="Polar residues" evidence="1">
    <location>
        <begin position="230"/>
        <end position="240"/>
    </location>
</feature>
<sequence>MRGLSTDWGWVAGLALLCLIPLALGDDEGSSLEDISTVLDNEEAITGLRMWPPNGKRMASENGDYTLVPFTLSNTVIEKDDLKLFCRLRPGSLSDGSPRFSWFKKPEGQPESEGVPIKTNSSDTIDGEPHIKIIQVEDDQSMLKIEDARYSDRAIYGCKVENSYGQMVTAQALVRVKDKLAALYPFIGIVAEVIALCLVIFMCERRKTNDCDDEDDGNEEEEFNGGTPAHGNNSNVRRRN</sequence>
<dbReference type="Proteomes" id="UP000318571">
    <property type="component" value="Chromosome 1"/>
</dbReference>
<feature type="region of interest" description="Disordered" evidence="1">
    <location>
        <begin position="99"/>
        <end position="123"/>
    </location>
</feature>
<dbReference type="InterPro" id="IPR007110">
    <property type="entry name" value="Ig-like_dom"/>
</dbReference>
<feature type="chain" id="PRO_5021918888" description="Ig-like domain-containing protein" evidence="3">
    <location>
        <begin position="26"/>
        <end position="240"/>
    </location>
</feature>
<feature type="signal peptide" evidence="3">
    <location>
        <begin position="1"/>
        <end position="25"/>
    </location>
</feature>
<keyword evidence="2" id="KW-0472">Membrane</keyword>
<feature type="region of interest" description="Disordered" evidence="1">
    <location>
        <begin position="210"/>
        <end position="240"/>
    </location>
</feature>
<proteinExistence type="predicted"/>
<keyword evidence="2" id="KW-0812">Transmembrane</keyword>
<evidence type="ECO:0000256" key="1">
    <source>
        <dbReference type="SAM" id="MobiDB-lite"/>
    </source>
</evidence>
<dbReference type="Pfam" id="PF07686">
    <property type="entry name" value="V-set"/>
    <property type="match status" value="1"/>
</dbReference>
<evidence type="ECO:0000256" key="3">
    <source>
        <dbReference type="SAM" id="SignalP"/>
    </source>
</evidence>
<evidence type="ECO:0000313" key="6">
    <source>
        <dbReference type="Proteomes" id="UP000318571"/>
    </source>
</evidence>
<reference evidence="5 6" key="1">
    <citation type="journal article" date="2018" name="Nat. Ecol. Evol.">
        <title>Genomic signatures of mitonuclear coevolution across populations of Tigriopus californicus.</title>
        <authorList>
            <person name="Barreto F.S."/>
            <person name="Watson E.T."/>
            <person name="Lima T.G."/>
            <person name="Willett C.S."/>
            <person name="Edmands S."/>
            <person name="Li W."/>
            <person name="Burton R.S."/>
        </authorList>
    </citation>
    <scope>NUCLEOTIDE SEQUENCE [LARGE SCALE GENOMIC DNA]</scope>
    <source>
        <strain evidence="5 6">San Diego</strain>
    </source>
</reference>
<dbReference type="AlphaFoldDB" id="A0A553NT50"/>
<gene>
    <name evidence="5" type="ORF">TCAL_06934</name>
</gene>
<dbReference type="EMBL" id="VCGU01000010">
    <property type="protein sequence ID" value="TRY68599.1"/>
    <property type="molecule type" value="Genomic_DNA"/>
</dbReference>
<evidence type="ECO:0000313" key="5">
    <source>
        <dbReference type="EMBL" id="TRY68599.1"/>
    </source>
</evidence>
<feature type="domain" description="Ig-like" evidence="4">
    <location>
        <begin position="69"/>
        <end position="174"/>
    </location>
</feature>
<accession>A0A553NT50</accession>
<evidence type="ECO:0000259" key="4">
    <source>
        <dbReference type="PROSITE" id="PS50835"/>
    </source>
</evidence>